<dbReference type="GO" id="GO:0004040">
    <property type="term" value="F:amidase activity"/>
    <property type="evidence" value="ECO:0007669"/>
    <property type="project" value="InterPro"/>
</dbReference>
<dbReference type="InterPro" id="IPR002901">
    <property type="entry name" value="MGlyc_endo_b_GlcNAc-like_dom"/>
</dbReference>
<dbReference type="Pfam" id="PF01832">
    <property type="entry name" value="Glucosaminidase"/>
    <property type="match status" value="1"/>
</dbReference>
<dbReference type="InterPro" id="IPR036505">
    <property type="entry name" value="Amidase/PGRP_sf"/>
</dbReference>
<name>A0A3R8R6Z2_9FIRM</name>
<comment type="caution">
    <text evidence="2">The sequence shown here is derived from an EMBL/GenBank/DDBJ whole genome shotgun (WGS) entry which is preliminary data.</text>
</comment>
<keyword evidence="3" id="KW-1185">Reference proteome</keyword>
<proteinExistence type="predicted"/>
<gene>
    <name evidence="2" type="ORF">EBB54_20480</name>
</gene>
<dbReference type="Pfam" id="PF01510">
    <property type="entry name" value="Amidase_2"/>
    <property type="match status" value="1"/>
</dbReference>
<dbReference type="Proteomes" id="UP000274920">
    <property type="component" value="Unassembled WGS sequence"/>
</dbReference>
<dbReference type="InterPro" id="IPR002502">
    <property type="entry name" value="Amidase_domain"/>
</dbReference>
<dbReference type="RefSeq" id="WP_125128713.1">
    <property type="nucleotide sequence ID" value="NZ_RHJS01000002.1"/>
</dbReference>
<dbReference type="GO" id="GO:0008745">
    <property type="term" value="F:N-acetylmuramoyl-L-alanine amidase activity"/>
    <property type="evidence" value="ECO:0007669"/>
    <property type="project" value="InterPro"/>
</dbReference>
<dbReference type="SUPFAM" id="SSF55846">
    <property type="entry name" value="N-acetylmuramoyl-L-alanine amidase-like"/>
    <property type="match status" value="1"/>
</dbReference>
<organism evidence="2 3">
    <name type="scientific">Schaedlerella arabinosiphila</name>
    <dbReference type="NCBI Taxonomy" id="2044587"/>
    <lineage>
        <taxon>Bacteria</taxon>
        <taxon>Bacillati</taxon>
        <taxon>Bacillota</taxon>
        <taxon>Clostridia</taxon>
        <taxon>Lachnospirales</taxon>
        <taxon>Lachnospiraceae</taxon>
        <taxon>Schaedlerella</taxon>
    </lineage>
</organism>
<dbReference type="CDD" id="cd06583">
    <property type="entry name" value="PGRP"/>
    <property type="match status" value="1"/>
</dbReference>
<evidence type="ECO:0000313" key="2">
    <source>
        <dbReference type="EMBL" id="RRK33457.1"/>
    </source>
</evidence>
<dbReference type="GO" id="GO:0009253">
    <property type="term" value="P:peptidoglycan catabolic process"/>
    <property type="evidence" value="ECO:0007669"/>
    <property type="project" value="InterPro"/>
</dbReference>
<dbReference type="AlphaFoldDB" id="A0A3R8R6Z2"/>
<dbReference type="Gene3D" id="3.40.80.10">
    <property type="entry name" value="Peptidoglycan recognition protein-like"/>
    <property type="match status" value="1"/>
</dbReference>
<feature type="domain" description="N-acetylmuramoyl-L-alanine amidase" evidence="1">
    <location>
        <begin position="11"/>
        <end position="163"/>
    </location>
</feature>
<evidence type="ECO:0000259" key="1">
    <source>
        <dbReference type="SMART" id="SM00644"/>
    </source>
</evidence>
<evidence type="ECO:0000313" key="3">
    <source>
        <dbReference type="Proteomes" id="UP000274920"/>
    </source>
</evidence>
<dbReference type="EMBL" id="RHJS01000002">
    <property type="protein sequence ID" value="RRK33457.1"/>
    <property type="molecule type" value="Genomic_DNA"/>
</dbReference>
<protein>
    <submittedName>
        <fullName evidence="2">N-acetylmuramoyl-L-alanine amidase</fullName>
    </submittedName>
</protein>
<sequence length="534" mass="57149">MKLIQKFLTESGCYRAGRKIAVKGLMIHSVGCPQPKASVFMKNWDKADAGACVHAIVEPGGDVYQLLPWDYRGWHCGGDGNGTHIGVEMTEPATIRYTGGSDWTETGDGRGTRDHVLAAYGYAVELFAYLCRMFGLDPLADGVVVSHSEGHRRGIASNHGDVEHIWKRFGLSMGKFRKDIKAAMDGVETGNGSGGAGNGGSGAGVSGLTGIMGKAAATAEQMREYVKGKNPGVAQSVLDMVLLYLSEGEAEGVRGDVAFAQSCLETGNFTFSGSAVSLEQNNFAGMCVTQNGMKGLSFDTAQLGIRCQVQHLKAYACTEALVNENIDPRFKYVTRGCAPYVEWLGISENPQGKGWAAGAGYGEKVLGILREITGEAGSGGSGCGVPGNPVEPMAGFVKVFYKGRDGVNVRTAPCMGDNVDQVVYEGIYTVTGISADKRWYRLKSGLFITADAEYVMFMERLPGKSSYLVRVDIPDLNIRKGPGTDFARTGLFTGVGVFTVVEEADGKGAGKWGLLKSYKRERNGWISLDFVTRL</sequence>
<dbReference type="SMART" id="SM00644">
    <property type="entry name" value="Ami_2"/>
    <property type="match status" value="1"/>
</dbReference>
<reference evidence="2" key="1">
    <citation type="submission" date="2018-10" db="EMBL/GenBank/DDBJ databases">
        <title>Schaedlerella arabinophila gen. nov. sp. nov., isolated from the mouse intestinal tract and comparative analysis with the genome of the closely related altered Schaedler flora strain ASF502.</title>
        <authorList>
            <person name="Miyake S."/>
            <person name="Soh M."/>
            <person name="Seedorf H."/>
        </authorList>
    </citation>
    <scope>NUCLEOTIDE SEQUENCE [LARGE SCALE GENOMIC DNA]</scope>
    <source>
        <strain evidence="2">DSM 106076</strain>
    </source>
</reference>
<accession>A0A3R8R6Z2</accession>